<evidence type="ECO:0000313" key="1">
    <source>
        <dbReference type="EMBL" id="KAK5624048.1"/>
    </source>
</evidence>
<dbReference type="AlphaFoldDB" id="A0AAV9SSI3"/>
<comment type="caution">
    <text evidence="1">The sequence shown here is derived from an EMBL/GenBank/DDBJ whole genome shotgun (WGS) entry which is preliminary data.</text>
</comment>
<keyword evidence="2" id="KW-1185">Reference proteome</keyword>
<protein>
    <submittedName>
        <fullName evidence="1">Uncharacterized protein</fullName>
    </submittedName>
</protein>
<accession>A0AAV9SSI3</accession>
<gene>
    <name evidence="1" type="ORF">CRENBAI_019925</name>
</gene>
<evidence type="ECO:0000313" key="2">
    <source>
        <dbReference type="Proteomes" id="UP001311232"/>
    </source>
</evidence>
<organism evidence="1 2">
    <name type="scientific">Crenichthys baileyi</name>
    <name type="common">White River springfish</name>
    <dbReference type="NCBI Taxonomy" id="28760"/>
    <lineage>
        <taxon>Eukaryota</taxon>
        <taxon>Metazoa</taxon>
        <taxon>Chordata</taxon>
        <taxon>Craniata</taxon>
        <taxon>Vertebrata</taxon>
        <taxon>Euteleostomi</taxon>
        <taxon>Actinopterygii</taxon>
        <taxon>Neopterygii</taxon>
        <taxon>Teleostei</taxon>
        <taxon>Neoteleostei</taxon>
        <taxon>Acanthomorphata</taxon>
        <taxon>Ovalentaria</taxon>
        <taxon>Atherinomorphae</taxon>
        <taxon>Cyprinodontiformes</taxon>
        <taxon>Goodeidae</taxon>
        <taxon>Crenichthys</taxon>
    </lineage>
</organism>
<dbReference type="EMBL" id="JAHHUM010000006">
    <property type="protein sequence ID" value="KAK5624048.1"/>
    <property type="molecule type" value="Genomic_DNA"/>
</dbReference>
<sequence>MEGSLTAIANDLRSLANDIDQNEPNDDLHFRFARVMEDFNQLQAEMDVEVDSTILDSLKEVGQEGGAEERNGRGKYCERSTDDIGSSVGKVRVLKYPHPPRLRRPCFPVLTSGVHWSVPGPQAIYLLTIHFGQSPPWLATWSKAPYFPHLCATCPSSNAQVKILRLPLLHLPLLHLTNSDLTARFCSFPWHHLYLPISFHYFSSVISWSSNSCSHLLSFPVKPQSEILEKSLVEIKTSLTILMIVINIFLVC</sequence>
<reference evidence="1 2" key="1">
    <citation type="submission" date="2021-06" db="EMBL/GenBank/DDBJ databases">
        <authorList>
            <person name="Palmer J.M."/>
        </authorList>
    </citation>
    <scope>NUCLEOTIDE SEQUENCE [LARGE SCALE GENOMIC DNA]</scope>
    <source>
        <strain evidence="1 2">MEX-2019</strain>
        <tissue evidence="1">Muscle</tissue>
    </source>
</reference>
<proteinExistence type="predicted"/>
<dbReference type="Proteomes" id="UP001311232">
    <property type="component" value="Unassembled WGS sequence"/>
</dbReference>
<name>A0AAV9SSI3_9TELE</name>